<feature type="compositionally biased region" description="Basic and acidic residues" evidence="1">
    <location>
        <begin position="114"/>
        <end position="131"/>
    </location>
</feature>
<dbReference type="EMBL" id="CP002467">
    <property type="protein sequence ID" value="ADV83455.1"/>
    <property type="molecule type" value="Genomic_DNA"/>
</dbReference>
<feature type="signal peptide" evidence="2">
    <location>
        <begin position="1"/>
        <end position="20"/>
    </location>
</feature>
<sequence length="148" mass="16849">MLKRLPYTRLILFGAFLLMAAETAPVYAQIPMEVPPPPMAEGRTPDEELKRLTKALKLTEQQRAHILPVLRERSEAIDRLFGDKSVPMRERFPKILELIDRSNATIRMILDGPQQKKFDKMVTNEKKRQETGPDDGPPPGDMPPPPPQ</sequence>
<dbReference type="RefSeq" id="WP_013569188.1">
    <property type="nucleotide sequence ID" value="NC_014963.1"/>
</dbReference>
<evidence type="ECO:0000256" key="1">
    <source>
        <dbReference type="SAM" id="MobiDB-lite"/>
    </source>
</evidence>
<dbReference type="Proteomes" id="UP000006844">
    <property type="component" value="Chromosome"/>
</dbReference>
<feature type="chain" id="PRO_5003228907" description="Zinc resistance-associated protein" evidence="2">
    <location>
        <begin position="21"/>
        <end position="148"/>
    </location>
</feature>
<evidence type="ECO:0008006" key="5">
    <source>
        <dbReference type="Google" id="ProtNLM"/>
    </source>
</evidence>
<organism evidence="3 4">
    <name type="scientific">Terriglobus saanensis (strain ATCC BAA-1853 / DSM 23119 / SP1PR4)</name>
    <dbReference type="NCBI Taxonomy" id="401053"/>
    <lineage>
        <taxon>Bacteria</taxon>
        <taxon>Pseudomonadati</taxon>
        <taxon>Acidobacteriota</taxon>
        <taxon>Terriglobia</taxon>
        <taxon>Terriglobales</taxon>
        <taxon>Acidobacteriaceae</taxon>
        <taxon>Terriglobus</taxon>
    </lineage>
</organism>
<evidence type="ECO:0000313" key="3">
    <source>
        <dbReference type="EMBL" id="ADV83455.1"/>
    </source>
</evidence>
<keyword evidence="2" id="KW-0732">Signal</keyword>
<protein>
    <recommendedName>
        <fullName evidence="5">Zinc resistance-associated protein</fullName>
    </recommendedName>
</protein>
<name>E8V1W7_TERSS</name>
<proteinExistence type="predicted"/>
<gene>
    <name evidence="3" type="ordered locus">AciPR4_2680</name>
</gene>
<dbReference type="HOGENOM" id="CLU_1757931_0_0_0"/>
<dbReference type="STRING" id="401053.AciPR4_2680"/>
<dbReference type="KEGG" id="tsa:AciPR4_2680"/>
<accession>E8V1W7</accession>
<evidence type="ECO:0000313" key="4">
    <source>
        <dbReference type="Proteomes" id="UP000006844"/>
    </source>
</evidence>
<reference evidence="3 4" key="1">
    <citation type="journal article" date="2012" name="Stand. Genomic Sci.">
        <title>Complete genome sequence of Terriglobus saanensis type strain SP1PR4(T), an Acidobacteria from tundra soil.</title>
        <authorList>
            <person name="Rawat S.R."/>
            <person name="Mannisto M.K."/>
            <person name="Starovoytov V."/>
            <person name="Goodwin L."/>
            <person name="Nolan M."/>
            <person name="Hauser L."/>
            <person name="Land M."/>
            <person name="Davenport K.W."/>
            <person name="Woyke T."/>
            <person name="Haggblom M.M."/>
        </authorList>
    </citation>
    <scope>NUCLEOTIDE SEQUENCE</scope>
    <source>
        <strain evidence="4">ATCC BAA-1853 / DSM 23119 / SP1PR4</strain>
    </source>
</reference>
<feature type="region of interest" description="Disordered" evidence="1">
    <location>
        <begin position="110"/>
        <end position="148"/>
    </location>
</feature>
<evidence type="ECO:0000256" key="2">
    <source>
        <dbReference type="SAM" id="SignalP"/>
    </source>
</evidence>
<dbReference type="AlphaFoldDB" id="E8V1W7"/>
<feature type="compositionally biased region" description="Pro residues" evidence="1">
    <location>
        <begin position="135"/>
        <end position="148"/>
    </location>
</feature>
<keyword evidence="4" id="KW-1185">Reference proteome</keyword>